<sequence length="78" mass="8905">MLSPHEAFDKAVRFAGSSAALARGIGLTPWAVSKWNIEKIPEDRCEDIEKFTKGQVKAEELRPDINWKYVRQSRTKTT</sequence>
<dbReference type="InterPro" id="IPR010982">
    <property type="entry name" value="Lambda_DNA-bd_dom_sf"/>
</dbReference>
<reference evidence="1 2" key="1">
    <citation type="submission" date="2020-02" db="EMBL/GenBank/DDBJ databases">
        <title>Tigecycline-resistant Acinetobacter species from pigs and migratory birds.</title>
        <authorList>
            <person name="Chen C."/>
            <person name="Sun J."/>
            <person name="Liao X.-P."/>
            <person name="Liu Y.-H."/>
        </authorList>
    </citation>
    <scope>NUCLEOTIDE SEQUENCE [LARGE SCALE GENOMIC DNA]</scope>
    <source>
        <strain evidence="1 2">YH12207_T</strain>
    </source>
</reference>
<dbReference type="Proteomes" id="UP000593966">
    <property type="component" value="Chromosome"/>
</dbReference>
<dbReference type="SUPFAM" id="SSF47413">
    <property type="entry name" value="lambda repressor-like DNA-binding domains"/>
    <property type="match status" value="1"/>
</dbReference>
<dbReference type="Gene3D" id="1.10.260.40">
    <property type="entry name" value="lambda repressor-like DNA-binding domains"/>
    <property type="match status" value="1"/>
</dbReference>
<dbReference type="RefSeq" id="WP_130112735.1">
    <property type="nucleotide sequence ID" value="NZ_CP048659.1"/>
</dbReference>
<name>A0A7S6VV56_9GAMM</name>
<protein>
    <submittedName>
        <fullName evidence="1">Helix-turn-helix domain-containing protein</fullName>
    </submittedName>
</protein>
<keyword evidence="2" id="KW-1185">Reference proteome</keyword>
<organism evidence="1 2">
    <name type="scientific">Acinetobacter piscicola</name>
    <dbReference type="NCBI Taxonomy" id="2006115"/>
    <lineage>
        <taxon>Bacteria</taxon>
        <taxon>Pseudomonadati</taxon>
        <taxon>Pseudomonadota</taxon>
        <taxon>Gammaproteobacteria</taxon>
        <taxon>Moraxellales</taxon>
        <taxon>Moraxellaceae</taxon>
        <taxon>Acinetobacter</taxon>
    </lineage>
</organism>
<dbReference type="InterPro" id="IPR031856">
    <property type="entry name" value="YdaS_toxin-like"/>
</dbReference>
<dbReference type="AlphaFoldDB" id="A0A7S6VV56"/>
<gene>
    <name evidence="1" type="ORF">G0028_06140</name>
</gene>
<dbReference type="Pfam" id="PF15943">
    <property type="entry name" value="YdaS_toxin"/>
    <property type="match status" value="1"/>
</dbReference>
<evidence type="ECO:0000313" key="1">
    <source>
        <dbReference type="EMBL" id="QOW45513.1"/>
    </source>
</evidence>
<accession>A0A7S6VV56</accession>
<proteinExistence type="predicted"/>
<dbReference type="EMBL" id="CP048659">
    <property type="protein sequence ID" value="QOW45513.1"/>
    <property type="molecule type" value="Genomic_DNA"/>
</dbReference>
<evidence type="ECO:0000313" key="2">
    <source>
        <dbReference type="Proteomes" id="UP000593966"/>
    </source>
</evidence>
<dbReference type="GO" id="GO:0003677">
    <property type="term" value="F:DNA binding"/>
    <property type="evidence" value="ECO:0007669"/>
    <property type="project" value="InterPro"/>
</dbReference>